<protein>
    <recommendedName>
        <fullName evidence="6">HAMP domain-containing protein</fullName>
    </recommendedName>
</protein>
<dbReference type="Pfam" id="PF06580">
    <property type="entry name" value="His_kinase"/>
    <property type="match status" value="1"/>
</dbReference>
<proteinExistence type="predicted"/>
<keyword evidence="5" id="KW-1133">Transmembrane helix</keyword>
<evidence type="ECO:0000256" key="4">
    <source>
        <dbReference type="ARBA" id="ARBA00022777"/>
    </source>
</evidence>
<feature type="transmembrane region" description="Helical" evidence="5">
    <location>
        <begin position="271"/>
        <end position="294"/>
    </location>
</feature>
<comment type="subcellular location">
    <subcellularLocation>
        <location evidence="1">Membrane</location>
    </subcellularLocation>
</comment>
<dbReference type="OrthoDB" id="759642at2"/>
<dbReference type="InterPro" id="IPR003594">
    <property type="entry name" value="HATPase_dom"/>
</dbReference>
<evidence type="ECO:0000259" key="6">
    <source>
        <dbReference type="PROSITE" id="PS50885"/>
    </source>
</evidence>
<evidence type="ECO:0000313" key="11">
    <source>
        <dbReference type="Proteomes" id="UP000285820"/>
    </source>
</evidence>
<feature type="transmembrane region" description="Helical" evidence="5">
    <location>
        <begin position="21"/>
        <end position="44"/>
    </location>
</feature>
<dbReference type="GO" id="GO:0000155">
    <property type="term" value="F:phosphorelay sensor kinase activity"/>
    <property type="evidence" value="ECO:0007669"/>
    <property type="project" value="InterPro"/>
</dbReference>
<reference evidence="10 11" key="1">
    <citation type="submission" date="2018-08" db="EMBL/GenBank/DDBJ databases">
        <title>A genome reference for cultivated species of the human gut microbiota.</title>
        <authorList>
            <person name="Zou Y."/>
            <person name="Xue W."/>
            <person name="Luo G."/>
        </authorList>
    </citation>
    <scope>NUCLEOTIDE SEQUENCE [LARGE SCALE GENOMIC DNA]</scope>
    <source>
        <strain evidence="8 11">AF24-4</strain>
        <strain evidence="7 10">AF28-15</strain>
        <strain evidence="9 12">AM27-11</strain>
    </source>
</reference>
<sequence length="580" mass="67867">MRHNMKKKNKNKSLVSQTIHMFVIQSALLGIVIVTYICVSYYTVLENMQTSSRNLLQLYGKELENKLENADMLLERLIYKNNDYDMLQSEKESERYYASIEIKKIIQEQITYDQYVDAVVIGDSTYGSCLDYENSDMAYQEREDLRQYALERAKEGSAKAEWMIVRIGLQNYVSKMYVWQGRSAGIFISVDHFMDNVTKKNLQKIFILLKDEQQKVWGGCGKQEFTCEIGKELQATPQSLGVYKNDYTLADGKLQLSAYVSKSQVVGQIRWNMILVLFVILILAGFSVFFINFLRREMLAPMGHMQRSMEQMQTGNREYRITKEFESNEFIVLKDAFNRLMDEIMKLKIQSYEKQIDLQETELKCIKLQIRPHFFLNAMTTISSLSQQGKNKEIESYISALSKNIRYMFRAGLHTVSLQEEVTHVENYFEMQELKYPGCVFYYIDINPEVREWKIPQMIIHTIIENEYKYAVNINQMLTILIKASKADVNGEEMLYVEVEDDGAGYPKEVLQFFENQENTISKTGERVGLKSVKRMMELMYEREGLFTISNIEPHGCKNTFRIPAHAVQEMKEQKQIKMD</sequence>
<organism evidence="9 12">
    <name type="scientific">Roseburia inulinivorans</name>
    <dbReference type="NCBI Taxonomy" id="360807"/>
    <lineage>
        <taxon>Bacteria</taxon>
        <taxon>Bacillati</taxon>
        <taxon>Bacillota</taxon>
        <taxon>Clostridia</taxon>
        <taxon>Lachnospirales</taxon>
        <taxon>Lachnospiraceae</taxon>
        <taxon>Roseburia</taxon>
    </lineage>
</organism>
<dbReference type="InterPro" id="IPR010559">
    <property type="entry name" value="Sig_transdc_His_kin_internal"/>
</dbReference>
<evidence type="ECO:0000256" key="2">
    <source>
        <dbReference type="ARBA" id="ARBA00022553"/>
    </source>
</evidence>
<dbReference type="EMBL" id="QRUN01000024">
    <property type="protein sequence ID" value="RGR66304.1"/>
    <property type="molecule type" value="Genomic_DNA"/>
</dbReference>
<evidence type="ECO:0000313" key="7">
    <source>
        <dbReference type="EMBL" id="RGQ47120.1"/>
    </source>
</evidence>
<evidence type="ECO:0000313" key="10">
    <source>
        <dbReference type="Proteomes" id="UP000283738"/>
    </source>
</evidence>
<name>A0A3R6IZE0_9FIRM</name>
<evidence type="ECO:0000313" key="9">
    <source>
        <dbReference type="EMBL" id="RHE93449.1"/>
    </source>
</evidence>
<dbReference type="InterPro" id="IPR036890">
    <property type="entry name" value="HATPase_C_sf"/>
</dbReference>
<comment type="caution">
    <text evidence="9">The sequence shown here is derived from an EMBL/GenBank/DDBJ whole genome shotgun (WGS) entry which is preliminary data.</text>
</comment>
<dbReference type="Gene3D" id="6.10.340.10">
    <property type="match status" value="1"/>
</dbReference>
<feature type="domain" description="HAMP" evidence="6">
    <location>
        <begin position="296"/>
        <end position="349"/>
    </location>
</feature>
<dbReference type="AlphaFoldDB" id="A0A3R6IZE0"/>
<keyword evidence="4" id="KW-0418">Kinase</keyword>
<keyword evidence="5" id="KW-0472">Membrane</keyword>
<evidence type="ECO:0000256" key="3">
    <source>
        <dbReference type="ARBA" id="ARBA00022679"/>
    </source>
</evidence>
<dbReference type="Proteomes" id="UP000283738">
    <property type="component" value="Unassembled WGS sequence"/>
</dbReference>
<evidence type="ECO:0000256" key="1">
    <source>
        <dbReference type="ARBA" id="ARBA00004370"/>
    </source>
</evidence>
<dbReference type="PROSITE" id="PS50885">
    <property type="entry name" value="HAMP"/>
    <property type="match status" value="1"/>
</dbReference>
<dbReference type="InterPro" id="IPR050640">
    <property type="entry name" value="Bact_2-comp_sensor_kinase"/>
</dbReference>
<evidence type="ECO:0000256" key="5">
    <source>
        <dbReference type="SAM" id="Phobius"/>
    </source>
</evidence>
<dbReference type="SUPFAM" id="SSF55874">
    <property type="entry name" value="ATPase domain of HSP90 chaperone/DNA topoisomerase II/histidine kinase"/>
    <property type="match status" value="1"/>
</dbReference>
<dbReference type="GO" id="GO:0016020">
    <property type="term" value="C:membrane"/>
    <property type="evidence" value="ECO:0007669"/>
    <property type="project" value="UniProtKB-SubCell"/>
</dbReference>
<evidence type="ECO:0000313" key="12">
    <source>
        <dbReference type="Proteomes" id="UP000286271"/>
    </source>
</evidence>
<dbReference type="InterPro" id="IPR003660">
    <property type="entry name" value="HAMP_dom"/>
</dbReference>
<dbReference type="EMBL" id="QRTF01000028">
    <property type="protein sequence ID" value="RGQ47120.1"/>
    <property type="molecule type" value="Genomic_DNA"/>
</dbReference>
<keyword evidence="5" id="KW-0812">Transmembrane</keyword>
<gene>
    <name evidence="9" type="ORF">DW707_14560</name>
    <name evidence="8" type="ORF">DWY29_13460</name>
    <name evidence="7" type="ORF">DWY96_11965</name>
</gene>
<dbReference type="EMBL" id="QSKW01000029">
    <property type="protein sequence ID" value="RHE93449.1"/>
    <property type="molecule type" value="Genomic_DNA"/>
</dbReference>
<dbReference type="Proteomes" id="UP000286271">
    <property type="component" value="Unassembled WGS sequence"/>
</dbReference>
<dbReference type="Proteomes" id="UP000285820">
    <property type="component" value="Unassembled WGS sequence"/>
</dbReference>
<keyword evidence="2" id="KW-0597">Phosphoprotein</keyword>
<keyword evidence="3" id="KW-0808">Transferase</keyword>
<evidence type="ECO:0000313" key="8">
    <source>
        <dbReference type="EMBL" id="RGR66304.1"/>
    </source>
</evidence>
<dbReference type="Gene3D" id="3.30.565.10">
    <property type="entry name" value="Histidine kinase-like ATPase, C-terminal domain"/>
    <property type="match status" value="1"/>
</dbReference>
<dbReference type="Pfam" id="PF02518">
    <property type="entry name" value="HATPase_c"/>
    <property type="match status" value="1"/>
</dbReference>
<dbReference type="PANTHER" id="PTHR34220">
    <property type="entry name" value="SENSOR HISTIDINE KINASE YPDA"/>
    <property type="match status" value="1"/>
</dbReference>
<accession>A0A3R6IZE0</accession>
<dbReference type="PANTHER" id="PTHR34220:SF7">
    <property type="entry name" value="SENSOR HISTIDINE KINASE YPDA"/>
    <property type="match status" value="1"/>
</dbReference>